<organism evidence="1 2">
    <name type="scientific">Roseburia amylophila</name>
    <dbReference type="NCBI Taxonomy" id="2981794"/>
    <lineage>
        <taxon>Bacteria</taxon>
        <taxon>Bacillati</taxon>
        <taxon>Bacillota</taxon>
        <taxon>Clostridia</taxon>
        <taxon>Lachnospirales</taxon>
        <taxon>Lachnospiraceae</taxon>
        <taxon>Roseburia</taxon>
    </lineage>
</organism>
<sequence>MKVTVYIRFGENENYRNVDALTEEEKKCVGDKLNRQAAEKIVLVPKTV</sequence>
<comment type="caution">
    <text evidence="1">The sequence shown here is derived from an EMBL/GenBank/DDBJ whole genome shotgun (WGS) entry which is preliminary data.</text>
</comment>
<dbReference type="Proteomes" id="UP001209666">
    <property type="component" value="Unassembled WGS sequence"/>
</dbReference>
<evidence type="ECO:0000313" key="1">
    <source>
        <dbReference type="EMBL" id="MCU6716627.1"/>
    </source>
</evidence>
<evidence type="ECO:0000313" key="2">
    <source>
        <dbReference type="Proteomes" id="UP001209666"/>
    </source>
</evidence>
<keyword evidence="2" id="KW-1185">Reference proteome</keyword>
<dbReference type="EMBL" id="JAOQKI010000006">
    <property type="protein sequence ID" value="MCU6716627.1"/>
    <property type="molecule type" value="Genomic_DNA"/>
</dbReference>
<dbReference type="RefSeq" id="WP_262623557.1">
    <property type="nucleotide sequence ID" value="NZ_JAOQKI010000006.1"/>
</dbReference>
<protein>
    <submittedName>
        <fullName evidence="1">Uncharacterized protein</fullName>
    </submittedName>
</protein>
<name>A0ABT2SC49_9FIRM</name>
<proteinExistence type="predicted"/>
<accession>A0ABT2SC49</accession>
<gene>
    <name evidence="1" type="ORF">OCV43_04960</name>
</gene>
<reference evidence="1 2" key="1">
    <citation type="journal article" date="2021" name="ISME Commun">
        <title>Automated analysis of genomic sequences facilitates high-throughput and comprehensive description of bacteria.</title>
        <authorList>
            <person name="Hitch T.C.A."/>
        </authorList>
    </citation>
    <scope>NUCLEOTIDE SEQUENCE [LARGE SCALE GENOMIC DNA]</scope>
    <source>
        <strain evidence="1 2">Sanger_19</strain>
    </source>
</reference>